<dbReference type="PANTHER" id="PTHR12302:SF3">
    <property type="entry name" value="SERINE_THREONINE-PROTEIN KINASE 31"/>
    <property type="match status" value="1"/>
</dbReference>
<evidence type="ECO:0000256" key="4">
    <source>
        <dbReference type="SAM" id="Phobius"/>
    </source>
</evidence>
<evidence type="ECO:0000256" key="1">
    <source>
        <dbReference type="ARBA" id="ARBA00022722"/>
    </source>
</evidence>
<sequence>MGIGKKISIAAVTAILAAVGYSGYSLIKKSELSALRSGDVALYKVARVIDGDTFELEDGDVVRLLGIDAPEEGECYFKESKAALKKLIEGKSVELRKDVTGTDHFGRLLRYAILPNPAPLQSNILVDEYMVAGGYAELNESPHDKLYHGLLLEQREQATNAEKGLWGKCDYSPSERSQASATAPSSQCSIKGNISTDQFGKTYFLKECNNYAQVKIDPTRGEAYFCSEEEAQEAGFVKARYCP</sequence>
<keyword evidence="4" id="KW-0472">Membrane</keyword>
<feature type="transmembrane region" description="Helical" evidence="4">
    <location>
        <begin position="7"/>
        <end position="27"/>
    </location>
</feature>
<evidence type="ECO:0000256" key="3">
    <source>
        <dbReference type="ARBA" id="ARBA00022801"/>
    </source>
</evidence>
<dbReference type="Proteomes" id="UP000230431">
    <property type="component" value="Unassembled WGS sequence"/>
</dbReference>
<protein>
    <recommendedName>
        <fullName evidence="5">TNase-like domain-containing protein</fullName>
    </recommendedName>
</protein>
<accession>A0A2H0RJ53</accession>
<dbReference type="PANTHER" id="PTHR12302">
    <property type="entry name" value="EBNA2 BINDING PROTEIN P100"/>
    <property type="match status" value="1"/>
</dbReference>
<dbReference type="InterPro" id="IPR016071">
    <property type="entry name" value="Staphylococal_nuclease_OB-fold"/>
</dbReference>
<dbReference type="GO" id="GO:0016787">
    <property type="term" value="F:hydrolase activity"/>
    <property type="evidence" value="ECO:0007669"/>
    <property type="project" value="UniProtKB-KW"/>
</dbReference>
<evidence type="ECO:0000259" key="5">
    <source>
        <dbReference type="PROSITE" id="PS50830"/>
    </source>
</evidence>
<evidence type="ECO:0000256" key="2">
    <source>
        <dbReference type="ARBA" id="ARBA00022759"/>
    </source>
</evidence>
<dbReference type="PROSITE" id="PS50830">
    <property type="entry name" value="TNASE_3"/>
    <property type="match status" value="1"/>
</dbReference>
<evidence type="ECO:0000313" key="6">
    <source>
        <dbReference type="EMBL" id="PIR46470.1"/>
    </source>
</evidence>
<gene>
    <name evidence="6" type="ORF">COV08_00065</name>
</gene>
<comment type="caution">
    <text evidence="6">The sequence shown here is derived from an EMBL/GenBank/DDBJ whole genome shotgun (WGS) entry which is preliminary data.</text>
</comment>
<dbReference type="AlphaFoldDB" id="A0A2H0RJ53"/>
<dbReference type="SMART" id="SM00318">
    <property type="entry name" value="SNc"/>
    <property type="match status" value="1"/>
</dbReference>
<feature type="domain" description="TNase-like" evidence="5">
    <location>
        <begin position="44"/>
        <end position="168"/>
    </location>
</feature>
<proteinExistence type="predicted"/>
<dbReference type="GO" id="GO:0004519">
    <property type="term" value="F:endonuclease activity"/>
    <property type="evidence" value="ECO:0007669"/>
    <property type="project" value="UniProtKB-KW"/>
</dbReference>
<dbReference type="Pfam" id="PF00565">
    <property type="entry name" value="SNase"/>
    <property type="match status" value="1"/>
</dbReference>
<dbReference type="InterPro" id="IPR035437">
    <property type="entry name" value="SNase_OB-fold_sf"/>
</dbReference>
<keyword evidence="4" id="KW-0812">Transmembrane</keyword>
<keyword evidence="4" id="KW-1133">Transmembrane helix</keyword>
<reference evidence="6 7" key="1">
    <citation type="submission" date="2017-09" db="EMBL/GenBank/DDBJ databases">
        <title>Depth-based differentiation of microbial function through sediment-hosted aquifers and enrichment of novel symbionts in the deep terrestrial subsurface.</title>
        <authorList>
            <person name="Probst A.J."/>
            <person name="Ladd B."/>
            <person name="Jarett J.K."/>
            <person name="Geller-Mcgrath D.E."/>
            <person name="Sieber C.M."/>
            <person name="Emerson J.B."/>
            <person name="Anantharaman K."/>
            <person name="Thomas B.C."/>
            <person name="Malmstrom R."/>
            <person name="Stieglmeier M."/>
            <person name="Klingl A."/>
            <person name="Woyke T."/>
            <person name="Ryan C.M."/>
            <person name="Banfield J.F."/>
        </authorList>
    </citation>
    <scope>NUCLEOTIDE SEQUENCE [LARGE SCALE GENOMIC DNA]</scope>
    <source>
        <strain evidence="6">CG10_big_fil_rev_8_21_14_0_10_49_38</strain>
    </source>
</reference>
<organism evidence="6 7">
    <name type="scientific">Candidatus Vogelbacteria bacterium CG10_big_fil_rev_8_21_14_0_10_49_38</name>
    <dbReference type="NCBI Taxonomy" id="1975043"/>
    <lineage>
        <taxon>Bacteria</taxon>
        <taxon>Candidatus Vogeliibacteriota</taxon>
    </lineage>
</organism>
<keyword evidence="3" id="KW-0378">Hydrolase</keyword>
<name>A0A2H0RJ53_9BACT</name>
<evidence type="ECO:0000313" key="7">
    <source>
        <dbReference type="Proteomes" id="UP000230431"/>
    </source>
</evidence>
<dbReference type="SUPFAM" id="SSF50199">
    <property type="entry name" value="Staphylococcal nuclease"/>
    <property type="match status" value="1"/>
</dbReference>
<keyword evidence="2" id="KW-0255">Endonuclease</keyword>
<dbReference type="Gene3D" id="2.40.50.90">
    <property type="match status" value="1"/>
</dbReference>
<dbReference type="EMBL" id="PCYK01000001">
    <property type="protein sequence ID" value="PIR46470.1"/>
    <property type="molecule type" value="Genomic_DNA"/>
</dbReference>
<keyword evidence="1" id="KW-0540">Nuclease</keyword>